<dbReference type="OrthoDB" id="107989at2"/>
<accession>A0A2K9LKN0</accession>
<dbReference type="Gene3D" id="3.30.559.30">
    <property type="entry name" value="Nonribosomal peptide synthetase, condensation domain"/>
    <property type="match status" value="1"/>
</dbReference>
<dbReference type="InterPro" id="IPR023213">
    <property type="entry name" value="CAT-like_dom_sf"/>
</dbReference>
<dbReference type="PANTHER" id="PTHR28037:SF1">
    <property type="entry name" value="ALCOHOL O-ACETYLTRANSFERASE 1-RELATED"/>
    <property type="match status" value="1"/>
</dbReference>
<dbReference type="InterPro" id="IPR052058">
    <property type="entry name" value="Alcohol_O-acetyltransferase"/>
</dbReference>
<sequence length="444" mass="50806">MKRTNQSERLTLLDKVNVCLQDFGDHVMHLVFDVSGSVDVSRLQRAARLSLIQHPIMSKRLVKHRWQPRWHDRSAQELDSYGYCELITSQPRQSAIDEFLVKELDYQREPMLKIRVVRQQHDTICIKVSCVPIDGRGFLIFVEDLLAIYEALKHNPEYHPEPGSTALRSTKALLPLFKLPDLFKLLFFGLKNQLTDSRTAGNWQFPCTDATHIEKRYYCHQFSESTLQAITQYRKKAGLTFNDILLGAYYKALYDIIQPTRKGPFCILNTYDLRRYETESAPDRVANYSSFINTNVSMDAKTDFIGAARGVHRSINDRKNHYPGMTEGPFIWPILTFLPFSVGSFIVKQLLKHRGEKIPVFTNVGVINTSSMLVEGRPITNVMPFAPLEFPPKLTVTLATSGQVVSLSVGYSAQHFPSALMKRLFDEMERLILQTCSLPQKEVA</sequence>
<dbReference type="Gene3D" id="3.30.559.10">
    <property type="entry name" value="Chloramphenicol acetyltransferase-like domain"/>
    <property type="match status" value="1"/>
</dbReference>
<dbReference type="KEGG" id="kak:Kalk_10370"/>
<dbReference type="AlphaFoldDB" id="A0A2K9LKN0"/>
<gene>
    <name evidence="1" type="ORF">Kalk_10370</name>
</gene>
<name>A0A2K9LKN0_9GAMM</name>
<dbReference type="Proteomes" id="UP000235116">
    <property type="component" value="Chromosome"/>
</dbReference>
<evidence type="ECO:0000313" key="2">
    <source>
        <dbReference type="Proteomes" id="UP000235116"/>
    </source>
</evidence>
<evidence type="ECO:0008006" key="3">
    <source>
        <dbReference type="Google" id="ProtNLM"/>
    </source>
</evidence>
<protein>
    <recommendedName>
        <fullName evidence="3">O-acyltransferase WSD1 C-terminal domain-containing protein</fullName>
    </recommendedName>
</protein>
<evidence type="ECO:0000313" key="1">
    <source>
        <dbReference type="EMBL" id="AUM12797.1"/>
    </source>
</evidence>
<dbReference type="RefSeq" id="WP_101894180.1">
    <property type="nucleotide sequence ID" value="NZ_CP022684.1"/>
</dbReference>
<dbReference type="SUPFAM" id="SSF52777">
    <property type="entry name" value="CoA-dependent acyltransferases"/>
    <property type="match status" value="2"/>
</dbReference>
<keyword evidence="2" id="KW-1185">Reference proteome</keyword>
<proteinExistence type="predicted"/>
<dbReference type="PANTHER" id="PTHR28037">
    <property type="entry name" value="ALCOHOL O-ACETYLTRANSFERASE 1-RELATED"/>
    <property type="match status" value="1"/>
</dbReference>
<reference evidence="2" key="1">
    <citation type="submission" date="2017-08" db="EMBL/GenBank/DDBJ databases">
        <title>Direct submision.</title>
        <authorList>
            <person name="Kim S.-J."/>
            <person name="Rhee S.-K."/>
        </authorList>
    </citation>
    <scope>NUCLEOTIDE SEQUENCE [LARGE SCALE GENOMIC DNA]</scope>
    <source>
        <strain evidence="2">GI5</strain>
    </source>
</reference>
<dbReference type="EMBL" id="CP022684">
    <property type="protein sequence ID" value="AUM12797.1"/>
    <property type="molecule type" value="Genomic_DNA"/>
</dbReference>
<organism evidence="1 2">
    <name type="scientific">Ketobacter alkanivorans</name>
    <dbReference type="NCBI Taxonomy" id="1917421"/>
    <lineage>
        <taxon>Bacteria</taxon>
        <taxon>Pseudomonadati</taxon>
        <taxon>Pseudomonadota</taxon>
        <taxon>Gammaproteobacteria</taxon>
        <taxon>Pseudomonadales</taxon>
        <taxon>Ketobacteraceae</taxon>
        <taxon>Ketobacter</taxon>
    </lineage>
</organism>